<dbReference type="EMBL" id="CP012333">
    <property type="protein sequence ID" value="AKV04449.1"/>
    <property type="molecule type" value="Genomic_DNA"/>
</dbReference>
<dbReference type="RefSeq" id="WP_146655061.1">
    <property type="nucleotide sequence ID" value="NZ_CP012333.1"/>
</dbReference>
<dbReference type="AlphaFoldDB" id="A0A0K1QFB1"/>
<feature type="transmembrane region" description="Helical" evidence="1">
    <location>
        <begin position="114"/>
        <end position="133"/>
    </location>
</feature>
<reference evidence="2 3" key="1">
    <citation type="submission" date="2015-08" db="EMBL/GenBank/DDBJ databases">
        <authorList>
            <person name="Babu N.S."/>
            <person name="Beckwith C.J."/>
            <person name="Beseler K.G."/>
            <person name="Brison A."/>
            <person name="Carone J.V."/>
            <person name="Caskin T.P."/>
            <person name="Diamond M."/>
            <person name="Durham M.E."/>
            <person name="Foxe J.M."/>
            <person name="Go M."/>
            <person name="Henderson B.A."/>
            <person name="Jones I.B."/>
            <person name="McGettigan J.A."/>
            <person name="Micheletti S.J."/>
            <person name="Nasrallah M.E."/>
            <person name="Ortiz D."/>
            <person name="Piller C.R."/>
            <person name="Privatt S.R."/>
            <person name="Schneider S.L."/>
            <person name="Sharp S."/>
            <person name="Smith T.C."/>
            <person name="Stanton J.D."/>
            <person name="Ullery H.E."/>
            <person name="Wilson R.J."/>
            <person name="Serrano M.G."/>
            <person name="Buck G."/>
            <person name="Lee V."/>
            <person name="Wang Y."/>
            <person name="Carvalho R."/>
            <person name="Voegtly L."/>
            <person name="Shi R."/>
            <person name="Duckworth R."/>
            <person name="Johnson A."/>
            <person name="Loviza R."/>
            <person name="Walstead R."/>
            <person name="Shah Z."/>
            <person name="Kiflezghi M."/>
            <person name="Wade K."/>
            <person name="Ball S.L."/>
            <person name="Bradley K.W."/>
            <person name="Asai D.J."/>
            <person name="Bowman C.A."/>
            <person name="Russell D.A."/>
            <person name="Pope W.H."/>
            <person name="Jacobs-Sera D."/>
            <person name="Hendrix R.W."/>
            <person name="Hatfull G.F."/>
        </authorList>
    </citation>
    <scope>NUCLEOTIDE SEQUENCE [LARGE SCALE GENOMIC DNA]</scope>
    <source>
        <strain evidence="2 3">DSM 27648</strain>
    </source>
</reference>
<evidence type="ECO:0000313" key="2">
    <source>
        <dbReference type="EMBL" id="AKV04449.1"/>
    </source>
</evidence>
<dbReference type="Proteomes" id="UP000064967">
    <property type="component" value="Chromosome"/>
</dbReference>
<dbReference type="STRING" id="1391654.AKJ09_11112"/>
<feature type="transmembrane region" description="Helical" evidence="1">
    <location>
        <begin position="182"/>
        <end position="203"/>
    </location>
</feature>
<keyword evidence="3" id="KW-1185">Reference proteome</keyword>
<organism evidence="2 3">
    <name type="scientific">Labilithrix luteola</name>
    <dbReference type="NCBI Taxonomy" id="1391654"/>
    <lineage>
        <taxon>Bacteria</taxon>
        <taxon>Pseudomonadati</taxon>
        <taxon>Myxococcota</taxon>
        <taxon>Polyangia</taxon>
        <taxon>Polyangiales</taxon>
        <taxon>Labilitrichaceae</taxon>
        <taxon>Labilithrix</taxon>
    </lineage>
</organism>
<dbReference type="OrthoDB" id="5333961at2"/>
<evidence type="ECO:0000256" key="1">
    <source>
        <dbReference type="SAM" id="Phobius"/>
    </source>
</evidence>
<feature type="transmembrane region" description="Helical" evidence="1">
    <location>
        <begin position="76"/>
        <end position="94"/>
    </location>
</feature>
<name>A0A0K1QFB1_9BACT</name>
<keyword evidence="1" id="KW-0812">Transmembrane</keyword>
<dbReference type="PANTHER" id="PTHR33876">
    <property type="entry name" value="UNNAMED PRODUCT"/>
    <property type="match status" value="1"/>
</dbReference>
<dbReference type="InterPro" id="IPR052776">
    <property type="entry name" value="Chloro_ReproSupport/MetalTrans"/>
</dbReference>
<accession>A0A0K1QFB1</accession>
<feature type="transmembrane region" description="Helical" evidence="1">
    <location>
        <begin position="44"/>
        <end position="64"/>
    </location>
</feature>
<keyword evidence="1" id="KW-0472">Membrane</keyword>
<dbReference type="KEGG" id="llu:AKJ09_11112"/>
<keyword evidence="1" id="KW-1133">Transmembrane helix</keyword>
<dbReference type="PANTHER" id="PTHR33876:SF4">
    <property type="entry name" value="CHLOROPLAST PROTEIN FOR GROWTH AND FERTILITY 2"/>
    <property type="match status" value="1"/>
</dbReference>
<sequence>MTGLSVLLLGLGLGVRHAMDADHVVVVSTLVSREPGRWRAARVAALWGAGHTLAFLGLGLLVVLARLQVPPAFERLAEILVAGLLIGFGAWHLVRSFDSSGPEDAAPAVVARPIVIGVAHGLAGSSGVALLAATTIASRPLAAGYLCLVALGTVLGMVVLTVVMAGPIAWTMRREGVVKRAVVAVSGGVGVALGAWLLLRLLAGAH</sequence>
<proteinExistence type="predicted"/>
<evidence type="ECO:0000313" key="3">
    <source>
        <dbReference type="Proteomes" id="UP000064967"/>
    </source>
</evidence>
<gene>
    <name evidence="2" type="ORF">AKJ09_11112</name>
</gene>
<feature type="transmembrane region" description="Helical" evidence="1">
    <location>
        <begin position="145"/>
        <end position="170"/>
    </location>
</feature>
<protein>
    <submittedName>
        <fullName evidence="2">Nickel transporter UreH</fullName>
    </submittedName>
</protein>